<dbReference type="SUPFAM" id="SSF56601">
    <property type="entry name" value="beta-lactamase/transpeptidase-like"/>
    <property type="match status" value="1"/>
</dbReference>
<dbReference type="InterPro" id="IPR012338">
    <property type="entry name" value="Beta-lactam/transpept-like"/>
</dbReference>
<dbReference type="EMBL" id="CP046455">
    <property type="protein sequence ID" value="QGU06703.1"/>
    <property type="molecule type" value="Genomic_DNA"/>
</dbReference>
<evidence type="ECO:0000256" key="2">
    <source>
        <dbReference type="SAM" id="Phobius"/>
    </source>
</evidence>
<protein>
    <recommendedName>
        <fullName evidence="5">Beta-lactamase enzyme family protein</fullName>
    </recommendedName>
</protein>
<proteinExistence type="predicted"/>
<dbReference type="RefSeq" id="WP_231598849.1">
    <property type="nucleotide sequence ID" value="NZ_CP046455.1"/>
</dbReference>
<dbReference type="AlphaFoldDB" id="A0A6B8VRG3"/>
<evidence type="ECO:0008006" key="5">
    <source>
        <dbReference type="Google" id="ProtNLM"/>
    </source>
</evidence>
<feature type="compositionally biased region" description="Acidic residues" evidence="1">
    <location>
        <begin position="76"/>
        <end position="86"/>
    </location>
</feature>
<dbReference type="KEGG" id="cok:COCCU_03770"/>
<keyword evidence="2" id="KW-0812">Transmembrane</keyword>
<gene>
    <name evidence="3" type="ORF">COCCU_03770</name>
</gene>
<sequence length="295" mass="32097">MTPSPAAVRATKRKKIRPWGVLFTLIALIALSSIPFVVYFGGGNSSVQSQSERPGGLPPTRATLSVPESFSRAPEADEGDVEEGEADEEDVIEEFLRHTTGSQVTYISLSEDYHAGTATERFARPALSLIKLYLADYVLKNGTTAERFAALDMISSSSDETAEELHRKYPEAIDETAAEYELLSTRSNERWGYSLTSTYDVVTFIAALLEEDPTHPILVAMSKSDEVASDGYEQNFGTAVLPGVIGSKWGWSDDLELHSSVSFGEDFVVAAAVTGSAEDLTSLVENQLKDLPEKN</sequence>
<keyword evidence="4" id="KW-1185">Reference proteome</keyword>
<feature type="region of interest" description="Disordered" evidence="1">
    <location>
        <begin position="48"/>
        <end position="86"/>
    </location>
</feature>
<evidence type="ECO:0000313" key="3">
    <source>
        <dbReference type="EMBL" id="QGU06703.1"/>
    </source>
</evidence>
<organism evidence="3 4">
    <name type="scientific">Corynebacterium occultum</name>
    <dbReference type="NCBI Taxonomy" id="2675219"/>
    <lineage>
        <taxon>Bacteria</taxon>
        <taxon>Bacillati</taxon>
        <taxon>Actinomycetota</taxon>
        <taxon>Actinomycetes</taxon>
        <taxon>Mycobacteriales</taxon>
        <taxon>Corynebacteriaceae</taxon>
        <taxon>Corynebacterium</taxon>
    </lineage>
</organism>
<dbReference type="Gene3D" id="3.40.710.10">
    <property type="entry name" value="DD-peptidase/beta-lactamase superfamily"/>
    <property type="match status" value="1"/>
</dbReference>
<reference evidence="3 4" key="1">
    <citation type="submission" date="2019-11" db="EMBL/GenBank/DDBJ databases">
        <title>Complete genome sequence of Corynebacterium kalinowskii 1959, a novel Corynebacterium species isolated from soil of a small paddock in Vilsendorf, Germany.</title>
        <authorList>
            <person name="Schaffert L."/>
            <person name="Ruwe M."/>
            <person name="Milse J."/>
            <person name="Hanuschka K."/>
            <person name="Ortseifen V."/>
            <person name="Droste J."/>
            <person name="Brandt D."/>
            <person name="Schlueter L."/>
            <person name="Kutter Y."/>
            <person name="Vinke S."/>
            <person name="Viehoefer P."/>
            <person name="Jacob L."/>
            <person name="Luebke N.-C."/>
            <person name="Schulte-Berndt E."/>
            <person name="Hain C."/>
            <person name="Linder M."/>
            <person name="Schmidt P."/>
            <person name="Wollenschlaeger L."/>
            <person name="Luttermann T."/>
            <person name="Thieme E."/>
            <person name="Hassa J."/>
            <person name="Haak M."/>
            <person name="Wittchen M."/>
            <person name="Mentz A."/>
            <person name="Persicke M."/>
            <person name="Busche T."/>
            <person name="Ruckert C."/>
        </authorList>
    </citation>
    <scope>NUCLEOTIDE SEQUENCE [LARGE SCALE GENOMIC DNA]</scope>
    <source>
        <strain evidence="3 4">2039</strain>
    </source>
</reference>
<evidence type="ECO:0000313" key="4">
    <source>
        <dbReference type="Proteomes" id="UP000424462"/>
    </source>
</evidence>
<keyword evidence="2" id="KW-1133">Transmembrane helix</keyword>
<evidence type="ECO:0000256" key="1">
    <source>
        <dbReference type="SAM" id="MobiDB-lite"/>
    </source>
</evidence>
<dbReference type="Proteomes" id="UP000424462">
    <property type="component" value="Chromosome"/>
</dbReference>
<feature type="transmembrane region" description="Helical" evidence="2">
    <location>
        <begin position="21"/>
        <end position="42"/>
    </location>
</feature>
<name>A0A6B8VRG3_9CORY</name>
<keyword evidence="2" id="KW-0472">Membrane</keyword>
<accession>A0A6B8VRG3</accession>